<keyword evidence="3 7" id="KW-0863">Zinc-finger</keyword>
<dbReference type="CDD" id="cd01025">
    <property type="entry name" value="TOPRIM_recR"/>
    <property type="match status" value="1"/>
</dbReference>
<dbReference type="GO" id="GO:0006310">
    <property type="term" value="P:DNA recombination"/>
    <property type="evidence" value="ECO:0007669"/>
    <property type="project" value="UniProtKB-UniRule"/>
</dbReference>
<dbReference type="PANTHER" id="PTHR30446">
    <property type="entry name" value="RECOMBINATION PROTEIN RECR"/>
    <property type="match status" value="1"/>
</dbReference>
<dbReference type="RefSeq" id="WP_015466572.1">
    <property type="nucleotide sequence ID" value="NC_020812.1"/>
</dbReference>
<dbReference type="InterPro" id="IPR034137">
    <property type="entry name" value="TOPRIM_RecR"/>
</dbReference>
<evidence type="ECO:0000256" key="6">
    <source>
        <dbReference type="ARBA" id="ARBA00023204"/>
    </source>
</evidence>
<dbReference type="NCBIfam" id="TIGR00615">
    <property type="entry name" value="recR"/>
    <property type="match status" value="1"/>
</dbReference>
<evidence type="ECO:0000313" key="10">
    <source>
        <dbReference type="Proteomes" id="UP000011932"/>
    </source>
</evidence>
<dbReference type="HAMAP" id="MF_00017">
    <property type="entry name" value="RecR"/>
    <property type="match status" value="1"/>
</dbReference>
<dbReference type="KEGG" id="man:A11S_173"/>
<dbReference type="InterPro" id="IPR006171">
    <property type="entry name" value="TOPRIM_dom"/>
</dbReference>
<dbReference type="PATRIC" id="fig|349215.9.peg.172"/>
<keyword evidence="4 7" id="KW-0862">Zinc</keyword>
<feature type="domain" description="Toprim" evidence="8">
    <location>
        <begin position="87"/>
        <end position="187"/>
    </location>
</feature>
<dbReference type="EMBL" id="CP003538">
    <property type="protein sequence ID" value="AGH97009.1"/>
    <property type="molecule type" value="Genomic_DNA"/>
</dbReference>
<keyword evidence="2 7" id="KW-0227">DNA damage</keyword>
<dbReference type="Gene3D" id="3.40.1360.10">
    <property type="match status" value="1"/>
</dbReference>
<dbReference type="Pfam" id="PF02132">
    <property type="entry name" value="RecR_ZnF"/>
    <property type="match status" value="1"/>
</dbReference>
<dbReference type="Pfam" id="PF13662">
    <property type="entry name" value="Toprim_4"/>
    <property type="match status" value="1"/>
</dbReference>
<evidence type="ECO:0000256" key="2">
    <source>
        <dbReference type="ARBA" id="ARBA00022763"/>
    </source>
</evidence>
<evidence type="ECO:0000256" key="5">
    <source>
        <dbReference type="ARBA" id="ARBA00023172"/>
    </source>
</evidence>
<proteinExistence type="inferred from homology"/>
<evidence type="ECO:0000259" key="8">
    <source>
        <dbReference type="PROSITE" id="PS50880"/>
    </source>
</evidence>
<comment type="similarity">
    <text evidence="7">Belongs to the RecR family.</text>
</comment>
<keyword evidence="6 7" id="KW-0234">DNA repair</keyword>
<dbReference type="HOGENOM" id="CLU_060739_1_0_5"/>
<evidence type="ECO:0000256" key="1">
    <source>
        <dbReference type="ARBA" id="ARBA00022723"/>
    </source>
</evidence>
<dbReference type="AlphaFoldDB" id="M4VUZ9"/>
<dbReference type="OrthoDB" id="9802672at2"/>
<dbReference type="GO" id="GO:0003677">
    <property type="term" value="F:DNA binding"/>
    <property type="evidence" value="ECO:0007669"/>
    <property type="project" value="UniProtKB-UniRule"/>
</dbReference>
<dbReference type="GO" id="GO:0008270">
    <property type="term" value="F:zinc ion binding"/>
    <property type="evidence" value="ECO:0007669"/>
    <property type="project" value="UniProtKB-KW"/>
</dbReference>
<evidence type="ECO:0000256" key="3">
    <source>
        <dbReference type="ARBA" id="ARBA00022771"/>
    </source>
</evidence>
<dbReference type="Proteomes" id="UP000011932">
    <property type="component" value="Chromosome"/>
</dbReference>
<dbReference type="InterPro" id="IPR000093">
    <property type="entry name" value="DNA_Rcmb_RecR"/>
</dbReference>
<dbReference type="Pfam" id="PF21175">
    <property type="entry name" value="RecR_C"/>
    <property type="match status" value="1"/>
</dbReference>
<dbReference type="InterPro" id="IPR015967">
    <property type="entry name" value="Rcmb_RecR_Znf"/>
</dbReference>
<dbReference type="PROSITE" id="PS01300">
    <property type="entry name" value="RECR"/>
    <property type="match status" value="1"/>
</dbReference>
<comment type="function">
    <text evidence="7">May play a role in DNA repair. It seems to be involved in an RecBC-independent recombinational process of DNA repair. It may act with RecF and RecO.</text>
</comment>
<organism evidence="9 10">
    <name type="scientific">Micavibrio aeruginosavorus EPB</name>
    <dbReference type="NCBI Taxonomy" id="349215"/>
    <lineage>
        <taxon>Bacteria</taxon>
        <taxon>Pseudomonadati</taxon>
        <taxon>Bdellovibrionota</taxon>
        <taxon>Bdellovibrionia</taxon>
        <taxon>Bdellovibrionales</taxon>
        <taxon>Pseudobdellovibrionaceae</taxon>
        <taxon>Micavibrio</taxon>
    </lineage>
</organism>
<evidence type="ECO:0000313" key="9">
    <source>
        <dbReference type="EMBL" id="AGH97009.1"/>
    </source>
</evidence>
<sequence>MSQSNNYGRDDGPMDQLIRAFANLPGLGPRSARRIALHLLSRKDSAMKPLAHALDHAAETIRTCSACGNLDMVDPCRVCQDTSRNARTLCVVSGVSDLWAIERTGAYKGRYHILGGLLSALDGIGPQDLRITSLLERVNRDGFDEIILALAATVDGQATAHYITDRLNGNATGTQSVKITRLAHGIPVGGDLDYLDDGTIATALKSRA</sequence>
<feature type="zinc finger region" description="C4-type" evidence="7">
    <location>
        <begin position="64"/>
        <end position="79"/>
    </location>
</feature>
<dbReference type="Gene3D" id="1.10.8.420">
    <property type="entry name" value="RecR Domain 1"/>
    <property type="match status" value="1"/>
</dbReference>
<dbReference type="SUPFAM" id="SSF111304">
    <property type="entry name" value="Recombination protein RecR"/>
    <property type="match status" value="1"/>
</dbReference>
<gene>
    <name evidence="7" type="primary">recR</name>
    <name evidence="9" type="ORF">A11S_173</name>
</gene>
<name>M4VUZ9_9BACT</name>
<accession>M4VUZ9</accession>
<evidence type="ECO:0000256" key="4">
    <source>
        <dbReference type="ARBA" id="ARBA00022833"/>
    </source>
</evidence>
<dbReference type="Pfam" id="PF21176">
    <property type="entry name" value="RecR_HhH"/>
    <property type="match status" value="1"/>
</dbReference>
<keyword evidence="5 7" id="KW-0233">DNA recombination</keyword>
<dbReference type="SMART" id="SM00493">
    <property type="entry name" value="TOPRIM"/>
    <property type="match status" value="1"/>
</dbReference>
<reference evidence="9 10" key="1">
    <citation type="journal article" date="2013" name="ISME J.">
        <title>By their genes ye shall know them: genomic signatures of predatory bacteria.</title>
        <authorList>
            <person name="Pasternak Z."/>
            <person name="Pietrokovski S."/>
            <person name="Rotem O."/>
            <person name="Gophna U."/>
            <person name="Lurie-Weinberger M.N."/>
            <person name="Jurkevitch E."/>
        </authorList>
    </citation>
    <scope>NUCLEOTIDE SEQUENCE [LARGE SCALE GENOMIC DNA]</scope>
    <source>
        <strain evidence="9">EPB</strain>
    </source>
</reference>
<keyword evidence="1 7" id="KW-0479">Metal-binding</keyword>
<evidence type="ECO:0000256" key="7">
    <source>
        <dbReference type="HAMAP-Rule" id="MF_00017"/>
    </source>
</evidence>
<dbReference type="STRING" id="349215.A11S_173"/>
<dbReference type="GO" id="GO:0006281">
    <property type="term" value="P:DNA repair"/>
    <property type="evidence" value="ECO:0007669"/>
    <property type="project" value="UniProtKB-UniRule"/>
</dbReference>
<protein>
    <recommendedName>
        <fullName evidence="7">Recombination protein RecR</fullName>
    </recommendedName>
</protein>
<dbReference type="PROSITE" id="PS50880">
    <property type="entry name" value="TOPRIM"/>
    <property type="match status" value="1"/>
</dbReference>
<dbReference type="PANTHER" id="PTHR30446:SF0">
    <property type="entry name" value="RECOMBINATION PROTEIN RECR"/>
    <property type="match status" value="1"/>
</dbReference>
<dbReference type="InterPro" id="IPR023627">
    <property type="entry name" value="Rcmb_RecR"/>
</dbReference>